<gene>
    <name evidence="2" type="ORF">OUZ56_011844</name>
</gene>
<evidence type="ECO:0000256" key="1">
    <source>
        <dbReference type="SAM" id="MobiDB-lite"/>
    </source>
</evidence>
<proteinExistence type="predicted"/>
<organism evidence="2 3">
    <name type="scientific">Daphnia magna</name>
    <dbReference type="NCBI Taxonomy" id="35525"/>
    <lineage>
        <taxon>Eukaryota</taxon>
        <taxon>Metazoa</taxon>
        <taxon>Ecdysozoa</taxon>
        <taxon>Arthropoda</taxon>
        <taxon>Crustacea</taxon>
        <taxon>Branchiopoda</taxon>
        <taxon>Diplostraca</taxon>
        <taxon>Cladocera</taxon>
        <taxon>Anomopoda</taxon>
        <taxon>Daphniidae</taxon>
        <taxon>Daphnia</taxon>
    </lineage>
</organism>
<evidence type="ECO:0008006" key="4">
    <source>
        <dbReference type="Google" id="ProtNLM"/>
    </source>
</evidence>
<accession>A0ABQ9Z1G7</accession>
<reference evidence="2 3" key="1">
    <citation type="journal article" date="2023" name="Nucleic Acids Res.">
        <title>The hologenome of Daphnia magna reveals possible DNA methylation and microbiome-mediated evolution of the host genome.</title>
        <authorList>
            <person name="Chaturvedi A."/>
            <person name="Li X."/>
            <person name="Dhandapani V."/>
            <person name="Marshall H."/>
            <person name="Kissane S."/>
            <person name="Cuenca-Cambronero M."/>
            <person name="Asole G."/>
            <person name="Calvet F."/>
            <person name="Ruiz-Romero M."/>
            <person name="Marangio P."/>
            <person name="Guigo R."/>
            <person name="Rago D."/>
            <person name="Mirbahai L."/>
            <person name="Eastwood N."/>
            <person name="Colbourne J.K."/>
            <person name="Zhou J."/>
            <person name="Mallon E."/>
            <person name="Orsini L."/>
        </authorList>
    </citation>
    <scope>NUCLEOTIDE SEQUENCE [LARGE SCALE GENOMIC DNA]</scope>
    <source>
        <strain evidence="2">LRV0_1</strain>
    </source>
</reference>
<name>A0ABQ9Z1G7_9CRUS</name>
<dbReference type="Proteomes" id="UP001234178">
    <property type="component" value="Unassembled WGS sequence"/>
</dbReference>
<protein>
    <recommendedName>
        <fullName evidence="4">BEN domain-containing protein</fullName>
    </recommendedName>
</protein>
<feature type="region of interest" description="Disordered" evidence="1">
    <location>
        <begin position="251"/>
        <end position="276"/>
    </location>
</feature>
<evidence type="ECO:0000313" key="3">
    <source>
        <dbReference type="Proteomes" id="UP001234178"/>
    </source>
</evidence>
<keyword evidence="3" id="KW-1185">Reference proteome</keyword>
<comment type="caution">
    <text evidence="2">The sequence shown here is derived from an EMBL/GenBank/DDBJ whole genome shotgun (WGS) entry which is preliminary data.</text>
</comment>
<dbReference type="EMBL" id="JAOYFB010000002">
    <property type="protein sequence ID" value="KAK4006686.1"/>
    <property type="molecule type" value="Genomic_DNA"/>
</dbReference>
<feature type="region of interest" description="Disordered" evidence="1">
    <location>
        <begin position="160"/>
        <end position="181"/>
    </location>
</feature>
<evidence type="ECO:0000313" key="2">
    <source>
        <dbReference type="EMBL" id="KAK4006686.1"/>
    </source>
</evidence>
<feature type="region of interest" description="Disordered" evidence="1">
    <location>
        <begin position="390"/>
        <end position="416"/>
    </location>
</feature>
<sequence>MANFGNEDERSQYGSTASISRPLTKHSKVMIVFDFMEHSPGIGLISHVVKPVLPEIEEDAVPLVKMYIEKHRNLAIRWKPPLPTDTSSWHLTQYSNLESCKNTIIRQATAVCISDDKDILSNQRTALIKYMMSQNDPRVSGRPRARTQLQYLTNMEQLSTASNTSLDENVESSEAEPLTNQKATYEDVERELAESDAKRIKLEIDQREMQQRIIALEEEIKTLKEDPVRILTSTVREHTVIIQRFIDGSATDRPTVGQLPGTPRPSPGSKVSTTPDTFTPVKFHGNVTINPQKLREAIISGPWYELAELAQFSLAGKACPSIPGSIPKPKFPEDILEAIERFLIPKWETWHSIILTPEQIKTSVGDRLLSCHTSEKKLKKKQAAFECAAENGDGGSAENGDGRSAENDDLNPSDYD</sequence>
<feature type="compositionally biased region" description="Acidic residues" evidence="1">
    <location>
        <begin position="407"/>
        <end position="416"/>
    </location>
</feature>